<evidence type="ECO:0000256" key="2">
    <source>
        <dbReference type="ARBA" id="ARBA00022840"/>
    </source>
</evidence>
<dbReference type="CDD" id="cd06170">
    <property type="entry name" value="LuxR_C_like"/>
    <property type="match status" value="1"/>
</dbReference>
<dbReference type="GO" id="GO:0005524">
    <property type="term" value="F:ATP binding"/>
    <property type="evidence" value="ECO:0007669"/>
    <property type="project" value="UniProtKB-KW"/>
</dbReference>
<evidence type="ECO:0000256" key="1">
    <source>
        <dbReference type="ARBA" id="ARBA00022741"/>
    </source>
</evidence>
<dbReference type="InterPro" id="IPR027417">
    <property type="entry name" value="P-loop_NTPase"/>
</dbReference>
<evidence type="ECO:0000313" key="4">
    <source>
        <dbReference type="EMBL" id="NGY63268.1"/>
    </source>
</evidence>
<dbReference type="GO" id="GO:0006355">
    <property type="term" value="P:regulation of DNA-templated transcription"/>
    <property type="evidence" value="ECO:0007669"/>
    <property type="project" value="InterPro"/>
</dbReference>
<dbReference type="Pfam" id="PF00196">
    <property type="entry name" value="GerE"/>
    <property type="match status" value="1"/>
</dbReference>
<evidence type="ECO:0000313" key="5">
    <source>
        <dbReference type="Proteomes" id="UP000481360"/>
    </source>
</evidence>
<dbReference type="AlphaFoldDB" id="A0A7C9RUM3"/>
<proteinExistence type="predicted"/>
<accession>A0A7C9RUM3</accession>
<dbReference type="SUPFAM" id="SSF46894">
    <property type="entry name" value="C-terminal effector domain of the bipartite response regulators"/>
    <property type="match status" value="1"/>
</dbReference>
<dbReference type="GO" id="GO:0003677">
    <property type="term" value="F:DNA binding"/>
    <property type="evidence" value="ECO:0007669"/>
    <property type="project" value="InterPro"/>
</dbReference>
<protein>
    <submittedName>
        <fullName evidence="4">AAA family ATPase</fullName>
    </submittedName>
</protein>
<comment type="caution">
    <text evidence="4">The sequence shown here is derived from an EMBL/GenBank/DDBJ whole genome shotgun (WGS) entry which is preliminary data.</text>
</comment>
<dbReference type="PRINTS" id="PR00038">
    <property type="entry name" value="HTHLUXR"/>
</dbReference>
<evidence type="ECO:0000259" key="3">
    <source>
        <dbReference type="PROSITE" id="PS50043"/>
    </source>
</evidence>
<dbReference type="GO" id="GO:0004016">
    <property type="term" value="F:adenylate cyclase activity"/>
    <property type="evidence" value="ECO:0007669"/>
    <property type="project" value="TreeGrafter"/>
</dbReference>
<organism evidence="4 5">
    <name type="scientific">Lentzea alba</name>
    <dbReference type="NCBI Taxonomy" id="2714351"/>
    <lineage>
        <taxon>Bacteria</taxon>
        <taxon>Bacillati</taxon>
        <taxon>Actinomycetota</taxon>
        <taxon>Actinomycetes</taxon>
        <taxon>Pseudonocardiales</taxon>
        <taxon>Pseudonocardiaceae</taxon>
        <taxon>Lentzea</taxon>
    </lineage>
</organism>
<dbReference type="Proteomes" id="UP000481360">
    <property type="component" value="Unassembled WGS sequence"/>
</dbReference>
<dbReference type="InterPro" id="IPR041664">
    <property type="entry name" value="AAA_16"/>
</dbReference>
<dbReference type="InterPro" id="IPR016032">
    <property type="entry name" value="Sig_transdc_resp-reg_C-effctor"/>
</dbReference>
<dbReference type="InterPro" id="IPR036388">
    <property type="entry name" value="WH-like_DNA-bd_sf"/>
</dbReference>
<dbReference type="PANTHER" id="PTHR16305">
    <property type="entry name" value="TESTICULAR SOLUBLE ADENYLYL CYCLASE"/>
    <property type="match status" value="1"/>
</dbReference>
<dbReference type="Pfam" id="PF13191">
    <property type="entry name" value="AAA_16"/>
    <property type="match status" value="1"/>
</dbReference>
<keyword evidence="2" id="KW-0067">ATP-binding</keyword>
<dbReference type="GO" id="GO:0005737">
    <property type="term" value="C:cytoplasm"/>
    <property type="evidence" value="ECO:0007669"/>
    <property type="project" value="TreeGrafter"/>
</dbReference>
<dbReference type="PROSITE" id="PS50043">
    <property type="entry name" value="HTH_LUXR_2"/>
    <property type="match status" value="1"/>
</dbReference>
<dbReference type="SMART" id="SM00421">
    <property type="entry name" value="HTH_LUXR"/>
    <property type="match status" value="1"/>
</dbReference>
<dbReference type="EMBL" id="JAAMPJ010000009">
    <property type="protein sequence ID" value="NGY63268.1"/>
    <property type="molecule type" value="Genomic_DNA"/>
</dbReference>
<sequence length="875" mass="92680">MTTLVERDAELDLVARALREAADGSGCAIVVAGPLGIGKTALVQAFAGQAEGVTVLRASASPLEQDFDLGVVRQLLDWGDGTLALPFSRDDRLLVLVDDLQWTDDRSLSELDRLVRRVHDLRTVVVMTVREGEAGADRPAAASVLSNATCTLRPKPLTVTGTAAVVRERLARDGDDEFTSACHEATGGNPMLLSALVLALAVGGRPVTAEAVRSSRTSQARDRVAACVRAQPAHVQALLKAMVVLPDEPRLAAELAGLDELTAAEAVRPARKLGLLRGDGFAHPAVCEAVEETMASAERTLLQERAVRLLHDRGRPAEEIARQLLSITTQQGTWAVTVLRTAADVAMSRSAPHTAARYLRRALLDCSRDGQDRARTLVDLAAAERTFDLAAAVRTMVSAMTLFADPLDRAAAVIRLAPVVMGDAPPGLVPLLRMSGGQAEGLTGVERDLTLRVEARLRYATASSAIELDSCRTRLLGLGAEPPLHSAADRELVAVLLHNVMLGVRLPSAEVVALANRVLANEAATSPHSAGMAPLLVSTLAAADAPGAAAGWLDQALEVARHRGDLVEQAMIRTEQSLVHLLSGQLAEAGQAAADAFELGGWDWQTTGSAAAFVSGAVALQLRDPVLTERVLAAAGEPVNACLAAIVGLLRGSAAVLRGDLPGAVELLLDCGTRLDRSGWRNPVMVPWRSSLALLEHRLGDREDALRLAETERLIAEEWGAASGIGRAWRVLGAVTEGTHGIALTRRAVEVLEGSGHRLELARALQQWARMADDTAVWRRCLDLAVEIGATNIAKRAYAALDGTSPVFASLTPSERRVAMLAAAGRANQEIAEKLSVTSRAVEKHLTNAYRKLGVGGRTELGDALRYAVVLQLDG</sequence>
<dbReference type="Gene3D" id="1.10.10.10">
    <property type="entry name" value="Winged helix-like DNA-binding domain superfamily/Winged helix DNA-binding domain"/>
    <property type="match status" value="1"/>
</dbReference>
<keyword evidence="1" id="KW-0547">Nucleotide-binding</keyword>
<feature type="domain" description="HTH luxR-type" evidence="3">
    <location>
        <begin position="804"/>
        <end position="872"/>
    </location>
</feature>
<dbReference type="PANTHER" id="PTHR16305:SF35">
    <property type="entry name" value="TRANSCRIPTIONAL ACTIVATOR DOMAIN"/>
    <property type="match status" value="1"/>
</dbReference>
<name>A0A7C9RUM3_9PSEU</name>
<gene>
    <name evidence="4" type="ORF">G7043_30540</name>
</gene>
<dbReference type="SUPFAM" id="SSF52540">
    <property type="entry name" value="P-loop containing nucleoside triphosphate hydrolases"/>
    <property type="match status" value="1"/>
</dbReference>
<keyword evidence="5" id="KW-1185">Reference proteome</keyword>
<reference evidence="4 5" key="1">
    <citation type="submission" date="2020-03" db="EMBL/GenBank/DDBJ databases">
        <title>Isolation and identification of active actinomycetes.</title>
        <authorList>
            <person name="Sun X."/>
        </authorList>
    </citation>
    <scope>NUCLEOTIDE SEQUENCE [LARGE SCALE GENOMIC DNA]</scope>
    <source>
        <strain evidence="4 5">NEAU-D13</strain>
    </source>
</reference>
<dbReference type="InterPro" id="IPR000792">
    <property type="entry name" value="Tscrpt_reg_LuxR_C"/>
</dbReference>
<dbReference type="RefSeq" id="WP_166051477.1">
    <property type="nucleotide sequence ID" value="NZ_JAAMPJ010000009.1"/>
</dbReference>